<gene>
    <name evidence="2" type="ORF">HAND00432_LOCUS15271</name>
</gene>
<sequence>MCRLHTLNLSGCQAGDSIAPLAVLLKSNRSSSCLTNLKLSNNSIADAGASHLAAALQHNYTLKQLDLSGNMIETAGARKLADMRRSNTSLLSLNMNASGCSCGRSQGSALPVFDGGRAW</sequence>
<dbReference type="PANTHER" id="PTHR24111">
    <property type="entry name" value="LEUCINE-RICH REPEAT-CONTAINING PROTEIN 34"/>
    <property type="match status" value="1"/>
</dbReference>
<dbReference type="InterPro" id="IPR032675">
    <property type="entry name" value="LRR_dom_sf"/>
</dbReference>
<dbReference type="SMART" id="SM00368">
    <property type="entry name" value="LRR_RI"/>
    <property type="match status" value="3"/>
</dbReference>
<keyword evidence="1" id="KW-0677">Repeat</keyword>
<proteinExistence type="predicted"/>
<dbReference type="AlphaFoldDB" id="A0A6T8PEI9"/>
<dbReference type="Gene3D" id="3.80.10.10">
    <property type="entry name" value="Ribonuclease Inhibitor"/>
    <property type="match status" value="1"/>
</dbReference>
<accession>A0A6T8PEI9</accession>
<evidence type="ECO:0000256" key="1">
    <source>
        <dbReference type="ARBA" id="ARBA00022737"/>
    </source>
</evidence>
<name>A0A6T8PEI9_HEMAN</name>
<organism evidence="2">
    <name type="scientific">Hemiselmis andersenii</name>
    <name type="common">Cryptophyte alga</name>
    <dbReference type="NCBI Taxonomy" id="464988"/>
    <lineage>
        <taxon>Eukaryota</taxon>
        <taxon>Cryptophyceae</taxon>
        <taxon>Cryptomonadales</taxon>
        <taxon>Hemiselmidaceae</taxon>
        <taxon>Hemiselmis</taxon>
    </lineage>
</organism>
<protein>
    <submittedName>
        <fullName evidence="2">Uncharacterized protein</fullName>
    </submittedName>
</protein>
<dbReference type="InterPro" id="IPR001611">
    <property type="entry name" value="Leu-rich_rpt"/>
</dbReference>
<evidence type="ECO:0000313" key="2">
    <source>
        <dbReference type="EMBL" id="CAD8961708.1"/>
    </source>
</evidence>
<reference evidence="2" key="1">
    <citation type="submission" date="2021-01" db="EMBL/GenBank/DDBJ databases">
        <authorList>
            <person name="Corre E."/>
            <person name="Pelletier E."/>
            <person name="Niang G."/>
            <person name="Scheremetjew M."/>
            <person name="Finn R."/>
            <person name="Kale V."/>
            <person name="Holt S."/>
            <person name="Cochrane G."/>
            <person name="Meng A."/>
            <person name="Brown T."/>
            <person name="Cohen L."/>
        </authorList>
    </citation>
    <scope>NUCLEOTIDE SEQUENCE</scope>
    <source>
        <strain evidence="2">CCMP644</strain>
    </source>
</reference>
<dbReference type="SUPFAM" id="SSF52047">
    <property type="entry name" value="RNI-like"/>
    <property type="match status" value="1"/>
</dbReference>
<dbReference type="InterPro" id="IPR052201">
    <property type="entry name" value="LRR-containing_regulator"/>
</dbReference>
<dbReference type="Pfam" id="PF13516">
    <property type="entry name" value="LRR_6"/>
    <property type="match status" value="2"/>
</dbReference>
<dbReference type="EMBL" id="HBFX01025050">
    <property type="protein sequence ID" value="CAD8961708.1"/>
    <property type="molecule type" value="Transcribed_RNA"/>
</dbReference>
<dbReference type="PANTHER" id="PTHR24111:SF0">
    <property type="entry name" value="LEUCINE-RICH REPEAT-CONTAINING PROTEIN"/>
    <property type="match status" value="1"/>
</dbReference>